<dbReference type="KEGG" id="nyu:D7D52_28200"/>
<feature type="compositionally biased region" description="Low complexity" evidence="1">
    <location>
        <begin position="416"/>
        <end position="481"/>
    </location>
</feature>
<dbReference type="Proteomes" id="UP000267164">
    <property type="component" value="Chromosome"/>
</dbReference>
<gene>
    <name evidence="2" type="ORF">D7D52_28200</name>
</gene>
<feature type="region of interest" description="Disordered" evidence="1">
    <location>
        <begin position="312"/>
        <end position="482"/>
    </location>
</feature>
<evidence type="ECO:0000313" key="3">
    <source>
        <dbReference type="Proteomes" id="UP000267164"/>
    </source>
</evidence>
<dbReference type="InterPro" id="IPR038332">
    <property type="entry name" value="PPE_sf"/>
</dbReference>
<keyword evidence="3" id="KW-1185">Reference proteome</keyword>
<protein>
    <submittedName>
        <fullName evidence="2">Uncharacterized protein</fullName>
    </submittedName>
</protein>
<organism evidence="2 3">
    <name type="scientific">Nocardia yunnanensis</name>
    <dbReference type="NCBI Taxonomy" id="2382165"/>
    <lineage>
        <taxon>Bacteria</taxon>
        <taxon>Bacillati</taxon>
        <taxon>Actinomycetota</taxon>
        <taxon>Actinomycetes</taxon>
        <taxon>Mycobacteriales</taxon>
        <taxon>Nocardiaceae</taxon>
        <taxon>Nocardia</taxon>
    </lineage>
</organism>
<sequence>MWGSGLKAQIDAHTLQFDPKDAQTAINATSTLLASMRAYQKAVSDFKLDSLPDISFLGSGQALTSGLNRRGIELKTALGTHVDILTAMIDTFREASKAYRYADGVSADQLKAAESNIKWATDFPTPTNAADLDINPKTYRSGAFSQFPELPKDLKNWAKDDHKTKDKYPINWESKDQDWDTLIKLHNTLNGDPYAFAGEDYAQLASKIDSKSKAFVNTIEGLANSWLGAGGKAARDAVNKYANDLQPLVDTMNTMSSLLTWTGSWVAYCKDAMPSKKHDSWYDSWPWGDSDLSSYRKKFGWYYLEPGKDTQSVLPVMPGPQVDAPTPPNPGDKPPAPPGDTPTAPPADKPTAPPGSPAGDKPSAPSGGQPTGSPSGKPKTPGESPQGQNHPQGQNPNDQPKKHDQHDKPKNDKNHPNGQSPNGQKPNGQNPNGQTPNGQSPNSQYPNGQNPNGNPNPNSGYPNTSTPQTTSSGATGGSDTSQLTSALTSLMTGMTSGISTLSQQLPTLLQQLQSATQTTDTAALAHLFGVPEDKVTSAFAAVEKDPAKLAQLGQLLGLTSTADTPMAGIPATEVRSEALPVGTDGQSRATGQAAGTPAFTNLFRTGLGAELATPIGTPEGAMVASAAGAEPVDVPVDFVRTLEHGLDQAFGAPEATAAEQ</sequence>
<dbReference type="OrthoDB" id="4571380at2"/>
<feature type="compositionally biased region" description="Basic and acidic residues" evidence="1">
    <location>
        <begin position="399"/>
        <end position="415"/>
    </location>
</feature>
<feature type="compositionally biased region" description="Low complexity" evidence="1">
    <location>
        <begin position="362"/>
        <end position="376"/>
    </location>
</feature>
<dbReference type="AlphaFoldDB" id="A0A386ZHL6"/>
<feature type="compositionally biased region" description="Pro residues" evidence="1">
    <location>
        <begin position="325"/>
        <end position="356"/>
    </location>
</feature>
<proteinExistence type="predicted"/>
<reference evidence="2 3" key="1">
    <citation type="submission" date="2018-09" db="EMBL/GenBank/DDBJ databases">
        <title>Nocardia yunnanensis sp. nov., an actinomycete isolated from a soil sample.</title>
        <authorList>
            <person name="Zhang J."/>
        </authorList>
    </citation>
    <scope>NUCLEOTIDE SEQUENCE [LARGE SCALE GENOMIC DNA]</scope>
    <source>
        <strain evidence="2 3">CFHS0054</strain>
    </source>
</reference>
<evidence type="ECO:0000313" key="2">
    <source>
        <dbReference type="EMBL" id="AYF77048.1"/>
    </source>
</evidence>
<dbReference type="EMBL" id="CP032568">
    <property type="protein sequence ID" value="AYF77048.1"/>
    <property type="molecule type" value="Genomic_DNA"/>
</dbReference>
<name>A0A386ZHL6_9NOCA</name>
<evidence type="ECO:0000256" key="1">
    <source>
        <dbReference type="SAM" id="MobiDB-lite"/>
    </source>
</evidence>
<dbReference type="Gene3D" id="1.20.1260.20">
    <property type="entry name" value="PPE superfamily"/>
    <property type="match status" value="1"/>
</dbReference>
<dbReference type="SUPFAM" id="SSF140453">
    <property type="entry name" value="EsxAB dimer-like"/>
    <property type="match status" value="1"/>
</dbReference>
<feature type="compositionally biased region" description="Low complexity" evidence="1">
    <location>
        <begin position="385"/>
        <end position="398"/>
    </location>
</feature>
<dbReference type="InterPro" id="IPR036689">
    <property type="entry name" value="ESAT-6-like_sf"/>
</dbReference>
<accession>A0A386ZHL6</accession>